<keyword evidence="10" id="KW-0046">Antibiotic resistance</keyword>
<dbReference type="GO" id="GO:0050380">
    <property type="term" value="F:undecaprenyl-diphosphatase activity"/>
    <property type="evidence" value="ECO:0007669"/>
    <property type="project" value="UniProtKB-EC"/>
</dbReference>
<evidence type="ECO:0000256" key="2">
    <source>
        <dbReference type="ARBA" id="ARBA00010621"/>
    </source>
</evidence>
<evidence type="ECO:0000256" key="7">
    <source>
        <dbReference type="ARBA" id="ARBA00022801"/>
    </source>
</evidence>
<proteinExistence type="inferred from homology"/>
<dbReference type="Pfam" id="PF02673">
    <property type="entry name" value="BacA"/>
    <property type="match status" value="1"/>
</dbReference>
<evidence type="ECO:0000313" key="16">
    <source>
        <dbReference type="Proteomes" id="UP000248916"/>
    </source>
</evidence>
<evidence type="ECO:0000256" key="14">
    <source>
        <dbReference type="SAM" id="Phobius"/>
    </source>
</evidence>
<dbReference type="InterPro" id="IPR003824">
    <property type="entry name" value="UppP"/>
</dbReference>
<dbReference type="PANTHER" id="PTHR30622:SF3">
    <property type="entry name" value="UNDECAPRENYL-DIPHOSPHATASE"/>
    <property type="match status" value="1"/>
</dbReference>
<dbReference type="EMBL" id="QKZL01000020">
    <property type="protein sequence ID" value="PZX12985.1"/>
    <property type="molecule type" value="Genomic_DNA"/>
</dbReference>
<dbReference type="AlphaFoldDB" id="A0A2W7MXV0"/>
<dbReference type="Proteomes" id="UP000248916">
    <property type="component" value="Unassembled WGS sequence"/>
</dbReference>
<evidence type="ECO:0000256" key="6">
    <source>
        <dbReference type="ARBA" id="ARBA00022692"/>
    </source>
</evidence>
<comment type="catalytic activity">
    <reaction evidence="13">
        <text>di-trans,octa-cis-undecaprenyl diphosphate + H2O = di-trans,octa-cis-undecaprenyl phosphate + phosphate + H(+)</text>
        <dbReference type="Rhea" id="RHEA:28094"/>
        <dbReference type="ChEBI" id="CHEBI:15377"/>
        <dbReference type="ChEBI" id="CHEBI:15378"/>
        <dbReference type="ChEBI" id="CHEBI:43474"/>
        <dbReference type="ChEBI" id="CHEBI:58405"/>
        <dbReference type="ChEBI" id="CHEBI:60392"/>
        <dbReference type="EC" id="3.6.1.27"/>
    </reaction>
</comment>
<evidence type="ECO:0000256" key="5">
    <source>
        <dbReference type="ARBA" id="ARBA00022475"/>
    </source>
</evidence>
<evidence type="ECO:0000256" key="9">
    <source>
        <dbReference type="ARBA" id="ARBA00023136"/>
    </source>
</evidence>
<sequence length="116" mass="12840">MTTFAAPDPVSRSPFLGVIEGITEFLPISSTGHLIIVEHWFGGRSDTFNIVIQAGTILAVTMIYWRRIVSLMTSWRDPASRDYLVKLGVAFFITAALGLIVKKPGFELPTEFRPVA</sequence>
<evidence type="ECO:0000256" key="10">
    <source>
        <dbReference type="ARBA" id="ARBA00023251"/>
    </source>
</evidence>
<dbReference type="PANTHER" id="PTHR30622">
    <property type="entry name" value="UNDECAPRENYL-DIPHOSPHATASE"/>
    <property type="match status" value="1"/>
</dbReference>
<accession>A0A2W7MXV0</accession>
<keyword evidence="8 14" id="KW-1133">Transmembrane helix</keyword>
<feature type="transmembrane region" description="Helical" evidence="14">
    <location>
        <begin position="83"/>
        <end position="101"/>
    </location>
</feature>
<evidence type="ECO:0000313" key="15">
    <source>
        <dbReference type="EMBL" id="PZX12985.1"/>
    </source>
</evidence>
<evidence type="ECO:0000256" key="4">
    <source>
        <dbReference type="ARBA" id="ARBA00021581"/>
    </source>
</evidence>
<dbReference type="GO" id="GO:0046677">
    <property type="term" value="P:response to antibiotic"/>
    <property type="evidence" value="ECO:0007669"/>
    <property type="project" value="UniProtKB-KW"/>
</dbReference>
<evidence type="ECO:0000256" key="1">
    <source>
        <dbReference type="ARBA" id="ARBA00004651"/>
    </source>
</evidence>
<dbReference type="EC" id="3.6.1.27" evidence="3"/>
<keyword evidence="6 14" id="KW-0812">Transmembrane</keyword>
<feature type="transmembrane region" description="Helical" evidence="14">
    <location>
        <begin position="47"/>
        <end position="65"/>
    </location>
</feature>
<evidence type="ECO:0000256" key="3">
    <source>
        <dbReference type="ARBA" id="ARBA00012374"/>
    </source>
</evidence>
<name>A0A2W7MXV0_9RHOB</name>
<evidence type="ECO:0000256" key="11">
    <source>
        <dbReference type="ARBA" id="ARBA00032707"/>
    </source>
</evidence>
<reference evidence="15 16" key="1">
    <citation type="submission" date="2018-06" db="EMBL/GenBank/DDBJ databases">
        <title>Genomic Encyclopedia of Archaeal and Bacterial Type Strains, Phase II (KMG-II): from individual species to whole genera.</title>
        <authorList>
            <person name="Goeker M."/>
        </authorList>
    </citation>
    <scope>NUCLEOTIDE SEQUENCE [LARGE SCALE GENOMIC DNA]</scope>
    <source>
        <strain evidence="15 16">DSM 22009</strain>
    </source>
</reference>
<comment type="caution">
    <text evidence="15">The sequence shown here is derived from an EMBL/GenBank/DDBJ whole genome shotgun (WGS) entry which is preliminary data.</text>
</comment>
<keyword evidence="9 14" id="KW-0472">Membrane</keyword>
<keyword evidence="16" id="KW-1185">Reference proteome</keyword>
<organism evidence="15 16">
    <name type="scientific">Palleronia aestuarii</name>
    <dbReference type="NCBI Taxonomy" id="568105"/>
    <lineage>
        <taxon>Bacteria</taxon>
        <taxon>Pseudomonadati</taxon>
        <taxon>Pseudomonadota</taxon>
        <taxon>Alphaproteobacteria</taxon>
        <taxon>Rhodobacterales</taxon>
        <taxon>Roseobacteraceae</taxon>
        <taxon>Palleronia</taxon>
    </lineage>
</organism>
<comment type="subcellular location">
    <subcellularLocation>
        <location evidence="1">Cell membrane</location>
        <topology evidence="1">Multi-pass membrane protein</topology>
    </subcellularLocation>
</comment>
<dbReference type="GO" id="GO:0005886">
    <property type="term" value="C:plasma membrane"/>
    <property type="evidence" value="ECO:0007669"/>
    <property type="project" value="UniProtKB-SubCell"/>
</dbReference>
<protein>
    <recommendedName>
        <fullName evidence="4">Undecaprenyl-diphosphatase</fullName>
        <ecNumber evidence="3">3.6.1.27</ecNumber>
    </recommendedName>
    <alternativeName>
        <fullName evidence="12">Bacitracin resistance protein</fullName>
    </alternativeName>
    <alternativeName>
        <fullName evidence="11">Undecaprenyl pyrophosphate phosphatase</fullName>
    </alternativeName>
</protein>
<evidence type="ECO:0000256" key="8">
    <source>
        <dbReference type="ARBA" id="ARBA00022989"/>
    </source>
</evidence>
<comment type="similarity">
    <text evidence="2">Belongs to the UppP family.</text>
</comment>
<evidence type="ECO:0000256" key="12">
    <source>
        <dbReference type="ARBA" id="ARBA00032932"/>
    </source>
</evidence>
<gene>
    <name evidence="15" type="ORF">LX81_03362</name>
</gene>
<evidence type="ECO:0000256" key="13">
    <source>
        <dbReference type="ARBA" id="ARBA00047594"/>
    </source>
</evidence>
<keyword evidence="5" id="KW-1003">Cell membrane</keyword>
<keyword evidence="7" id="KW-0378">Hydrolase</keyword>